<comment type="caution">
    <text evidence="1">The sequence shown here is derived from an EMBL/GenBank/DDBJ whole genome shotgun (WGS) entry which is preliminary data.</text>
</comment>
<evidence type="ECO:0000313" key="2">
    <source>
        <dbReference type="Proteomes" id="UP000094669"/>
    </source>
</evidence>
<dbReference type="Gene3D" id="2.20.25.10">
    <property type="match status" value="1"/>
</dbReference>
<sequence length="104" mass="11778">MTRLGYVKNLRNIADELGYKVIEHRLFDYCSNPLNPTGLLIIEKNNIGPEIPDPFACPVTKAPLQFIRGSYYCKESLLVYPSIDNIPCLLSTNAVIATHYLDFE</sequence>
<evidence type="ECO:0000313" key="1">
    <source>
        <dbReference type="EMBL" id="PNV76152.1"/>
    </source>
</evidence>
<gene>
    <name evidence="1" type="ORF">BES34_003850</name>
</gene>
<dbReference type="EMBL" id="MCRM02000003">
    <property type="protein sequence ID" value="PNV76152.1"/>
    <property type="molecule type" value="Genomic_DNA"/>
</dbReference>
<protein>
    <submittedName>
        <fullName evidence="1">Uncharacterized protein</fullName>
    </submittedName>
</protein>
<name>A0ABX4YLK0_9LEPT</name>
<organism evidence="1 2">
    <name type="scientific">Leptospira inadai serovar Lyme</name>
    <dbReference type="NCBI Taxonomy" id="293084"/>
    <lineage>
        <taxon>Bacteria</taxon>
        <taxon>Pseudomonadati</taxon>
        <taxon>Spirochaetota</taxon>
        <taxon>Spirochaetia</taxon>
        <taxon>Leptospirales</taxon>
        <taxon>Leptospiraceae</taxon>
        <taxon>Leptospira</taxon>
    </lineage>
</organism>
<accession>A0ABX4YLK0</accession>
<dbReference type="SUPFAM" id="SSF158997">
    <property type="entry name" value="Trm112p-like"/>
    <property type="match status" value="1"/>
</dbReference>
<reference evidence="1" key="1">
    <citation type="submission" date="2018-01" db="EMBL/GenBank/DDBJ databases">
        <title>Genomic characterization of Leptospira inadai serogroup Lyme isolated from captured rat in Brazil and comparative analysis with human reference strain.</title>
        <authorList>
            <person name="Moreno L.Z."/>
            <person name="Loureiro A.P."/>
            <person name="Miraglia F."/>
            <person name="Kremer F.S."/>
            <person name="Eslabao M.R."/>
            <person name="Dellagostin O.A."/>
            <person name="Lilenbaum W."/>
            <person name="Moreno A.M."/>
        </authorList>
    </citation>
    <scope>NUCLEOTIDE SEQUENCE [LARGE SCALE GENOMIC DNA]</scope>
    <source>
        <strain evidence="1">M34/99</strain>
    </source>
</reference>
<dbReference type="Proteomes" id="UP000094669">
    <property type="component" value="Unassembled WGS sequence"/>
</dbReference>
<keyword evidence="2" id="KW-1185">Reference proteome</keyword>
<proteinExistence type="predicted"/>